<gene>
    <name evidence="3" type="ORF">EDD26_1809</name>
</gene>
<protein>
    <submittedName>
        <fullName evidence="3">Pilus assembly protein CpaE</fullName>
    </submittedName>
</protein>
<evidence type="ECO:0000256" key="1">
    <source>
        <dbReference type="ARBA" id="ARBA00022741"/>
    </source>
</evidence>
<evidence type="ECO:0000256" key="2">
    <source>
        <dbReference type="ARBA" id="ARBA00022840"/>
    </source>
</evidence>
<dbReference type="GO" id="GO:0051782">
    <property type="term" value="P:negative regulation of cell division"/>
    <property type="evidence" value="ECO:0007669"/>
    <property type="project" value="TreeGrafter"/>
</dbReference>
<keyword evidence="2" id="KW-0067">ATP-binding</keyword>
<evidence type="ECO:0000313" key="3">
    <source>
        <dbReference type="EMBL" id="ROR66426.1"/>
    </source>
</evidence>
<dbReference type="GO" id="GO:0009898">
    <property type="term" value="C:cytoplasmic side of plasma membrane"/>
    <property type="evidence" value="ECO:0007669"/>
    <property type="project" value="TreeGrafter"/>
</dbReference>
<dbReference type="Pfam" id="PF10609">
    <property type="entry name" value="ParA"/>
    <property type="match status" value="1"/>
</dbReference>
<dbReference type="PANTHER" id="PTHR43384:SF13">
    <property type="entry name" value="SLR0110 PROTEIN"/>
    <property type="match status" value="1"/>
</dbReference>
<dbReference type="SUPFAM" id="SSF52540">
    <property type="entry name" value="P-loop containing nucleoside triphosphate hydrolases"/>
    <property type="match status" value="1"/>
</dbReference>
<dbReference type="GO" id="GO:0005829">
    <property type="term" value="C:cytosol"/>
    <property type="evidence" value="ECO:0007669"/>
    <property type="project" value="TreeGrafter"/>
</dbReference>
<organism evidence="3 4">
    <name type="scientific">Agrococcus jenensis</name>
    <dbReference type="NCBI Taxonomy" id="46353"/>
    <lineage>
        <taxon>Bacteria</taxon>
        <taxon>Bacillati</taxon>
        <taxon>Actinomycetota</taxon>
        <taxon>Actinomycetes</taxon>
        <taxon>Micrococcales</taxon>
        <taxon>Microbacteriaceae</taxon>
        <taxon>Agrococcus</taxon>
    </lineage>
</organism>
<dbReference type="InterPro" id="IPR011006">
    <property type="entry name" value="CheY-like_superfamily"/>
</dbReference>
<dbReference type="Proteomes" id="UP000275456">
    <property type="component" value="Unassembled WGS sequence"/>
</dbReference>
<proteinExistence type="predicted"/>
<reference evidence="3 4" key="1">
    <citation type="submission" date="2018-11" db="EMBL/GenBank/DDBJ databases">
        <title>Sequencing the genomes of 1000 actinobacteria strains.</title>
        <authorList>
            <person name="Klenk H.-P."/>
        </authorList>
    </citation>
    <scope>NUCLEOTIDE SEQUENCE [LARGE SCALE GENOMIC DNA]</scope>
    <source>
        <strain evidence="3 4">DSM 9580</strain>
    </source>
</reference>
<dbReference type="InterPro" id="IPR027417">
    <property type="entry name" value="P-loop_NTPase"/>
</dbReference>
<dbReference type="Gene3D" id="3.40.50.2300">
    <property type="match status" value="1"/>
</dbReference>
<dbReference type="RefSeq" id="WP_123697418.1">
    <property type="nucleotide sequence ID" value="NZ_RKHJ01000001.1"/>
</dbReference>
<dbReference type="InterPro" id="IPR050625">
    <property type="entry name" value="ParA/MinD_ATPase"/>
</dbReference>
<evidence type="ECO:0000313" key="4">
    <source>
        <dbReference type="Proteomes" id="UP000275456"/>
    </source>
</evidence>
<dbReference type="EMBL" id="RKHJ01000001">
    <property type="protein sequence ID" value="ROR66426.1"/>
    <property type="molecule type" value="Genomic_DNA"/>
</dbReference>
<sequence>MTNVLLTTDSTDLQTRVHQAAGGSCIAVPSHPLPSDPAQLLAHVQHQALPDVLVLDATRAPHDALALAGRFDRELPGTGLVLIGDPEALSIAAMRVGVRDVLPEHVDVETLRAALLRVGQAVQTRRAQPDVPPAVANTMIAPGRVLTVLSPKGGAGKTTLATNLAVGLAQSAPGAVVLVDLDVQFGDVATALNIEPEYALDDVLQGHVLRDPIALKTRLTQHSSGLLVVCAPDTPAAADSVTPEQVSELLASLSAQFRYVVVDTAAGLEPRTLAALDHTTDPVLLTTFDVAGARGLRKEVATLRELGMLTNARQVLLNFADPKAGLSVSDVEATIRTKVDLTIPISRSVTASLNTGVPIVLQRPKDPVAKQMRKLITFYAETGARRANGRHRAAA</sequence>
<dbReference type="SUPFAM" id="SSF52172">
    <property type="entry name" value="CheY-like"/>
    <property type="match status" value="1"/>
</dbReference>
<dbReference type="OrthoDB" id="3448281at2"/>
<dbReference type="PANTHER" id="PTHR43384">
    <property type="entry name" value="SEPTUM SITE-DETERMINING PROTEIN MIND HOMOLOG, CHLOROPLASTIC-RELATED"/>
    <property type="match status" value="1"/>
</dbReference>
<dbReference type="AlphaFoldDB" id="A0A3N2ATU7"/>
<dbReference type="Gene3D" id="3.40.50.300">
    <property type="entry name" value="P-loop containing nucleotide triphosphate hydrolases"/>
    <property type="match status" value="1"/>
</dbReference>
<name>A0A3N2ATU7_9MICO</name>
<comment type="caution">
    <text evidence="3">The sequence shown here is derived from an EMBL/GenBank/DDBJ whole genome shotgun (WGS) entry which is preliminary data.</text>
</comment>
<dbReference type="GO" id="GO:0005524">
    <property type="term" value="F:ATP binding"/>
    <property type="evidence" value="ECO:0007669"/>
    <property type="project" value="UniProtKB-KW"/>
</dbReference>
<accession>A0A3N2ATU7</accession>
<dbReference type="GO" id="GO:0016887">
    <property type="term" value="F:ATP hydrolysis activity"/>
    <property type="evidence" value="ECO:0007669"/>
    <property type="project" value="TreeGrafter"/>
</dbReference>
<keyword evidence="4" id="KW-1185">Reference proteome</keyword>
<keyword evidence="1" id="KW-0547">Nucleotide-binding</keyword>
<dbReference type="InterPro" id="IPR033756">
    <property type="entry name" value="YlxH/NBP35"/>
</dbReference>